<keyword evidence="2" id="KW-1185">Reference proteome</keyword>
<dbReference type="EMBL" id="OY660884">
    <property type="protein sequence ID" value="CAJ1084152.1"/>
    <property type="molecule type" value="Genomic_DNA"/>
</dbReference>
<gene>
    <name evidence="1" type="ORF">XNOV1_A006857</name>
</gene>
<dbReference type="Proteomes" id="UP001178508">
    <property type="component" value="Chromosome 21"/>
</dbReference>
<sequence>MSLFPERPFLCELTLMCQMCQILSTMLKEAFVEVEKLAVGSSSLETVAGRVDGLSHSALCAPVSSPGSFVEAGQADPPQNPASCLPCIHVSLPLHPAVSTGENKLMEMKPYRAQFRHRL</sequence>
<proteinExistence type="predicted"/>
<evidence type="ECO:0000313" key="2">
    <source>
        <dbReference type="Proteomes" id="UP001178508"/>
    </source>
</evidence>
<accession>A0AAV1HIB5</accession>
<dbReference type="AlphaFoldDB" id="A0AAV1HIB5"/>
<protein>
    <submittedName>
        <fullName evidence="1">Uncharacterized protein</fullName>
    </submittedName>
</protein>
<evidence type="ECO:0000313" key="1">
    <source>
        <dbReference type="EMBL" id="CAJ1084152.1"/>
    </source>
</evidence>
<organism evidence="1 2">
    <name type="scientific">Xyrichtys novacula</name>
    <name type="common">Pearly razorfish</name>
    <name type="synonym">Hemipteronotus novacula</name>
    <dbReference type="NCBI Taxonomy" id="13765"/>
    <lineage>
        <taxon>Eukaryota</taxon>
        <taxon>Metazoa</taxon>
        <taxon>Chordata</taxon>
        <taxon>Craniata</taxon>
        <taxon>Vertebrata</taxon>
        <taxon>Euteleostomi</taxon>
        <taxon>Actinopterygii</taxon>
        <taxon>Neopterygii</taxon>
        <taxon>Teleostei</taxon>
        <taxon>Neoteleostei</taxon>
        <taxon>Acanthomorphata</taxon>
        <taxon>Eupercaria</taxon>
        <taxon>Labriformes</taxon>
        <taxon>Labridae</taxon>
        <taxon>Xyrichtys</taxon>
    </lineage>
</organism>
<name>A0AAV1HIB5_XYRNO</name>
<reference evidence="1" key="1">
    <citation type="submission" date="2023-08" db="EMBL/GenBank/DDBJ databases">
        <authorList>
            <person name="Alioto T."/>
            <person name="Alioto T."/>
            <person name="Gomez Garrido J."/>
        </authorList>
    </citation>
    <scope>NUCLEOTIDE SEQUENCE</scope>
</reference>